<proteinExistence type="inferred from homology"/>
<dbReference type="InterPro" id="IPR036615">
    <property type="entry name" value="Mur_ligase_C_dom_sf"/>
</dbReference>
<evidence type="ECO:0000313" key="20">
    <source>
        <dbReference type="EMBL" id="TVY40744.1"/>
    </source>
</evidence>
<keyword evidence="10 18" id="KW-0547">Nucleotide-binding</keyword>
<comment type="pathway">
    <text evidence="4 17">Cofactor biosynthesis; tetrahydrofolylpolyglutamate biosynthesis.</text>
</comment>
<keyword evidence="15" id="KW-0472">Membrane</keyword>
<comment type="cofactor">
    <cofactor evidence="17">
        <name>a monovalent cation</name>
        <dbReference type="ChEBI" id="CHEBI:60242"/>
    </cofactor>
    <text evidence="17">A monovalent cation.</text>
</comment>
<dbReference type="PROSITE" id="PS01012">
    <property type="entry name" value="FOLYLPOLYGLU_SYNT_2"/>
    <property type="match status" value="1"/>
</dbReference>
<evidence type="ECO:0000256" key="19">
    <source>
        <dbReference type="PIRSR" id="PIRSR038895-2"/>
    </source>
</evidence>
<dbReference type="SUPFAM" id="SSF53623">
    <property type="entry name" value="MurD-like peptide ligases, catalytic domain"/>
    <property type="match status" value="1"/>
</dbReference>
<feature type="binding site" evidence="18">
    <location>
        <position position="358"/>
    </location>
    <ligand>
        <name>ATP</name>
        <dbReference type="ChEBI" id="CHEBI:30616"/>
    </ligand>
</feature>
<dbReference type="InterPro" id="IPR036565">
    <property type="entry name" value="Mur-like_cat_sf"/>
</dbReference>
<dbReference type="NCBIfam" id="TIGR01499">
    <property type="entry name" value="folC"/>
    <property type="match status" value="1"/>
</dbReference>
<name>A0A8H8UED9_9HELO</name>
<dbReference type="GO" id="GO:0046872">
    <property type="term" value="F:metal ion binding"/>
    <property type="evidence" value="ECO:0007669"/>
    <property type="project" value="UniProtKB-KW"/>
</dbReference>
<evidence type="ECO:0000256" key="13">
    <source>
        <dbReference type="ARBA" id="ARBA00022842"/>
    </source>
</evidence>
<evidence type="ECO:0000313" key="21">
    <source>
        <dbReference type="Proteomes" id="UP000462212"/>
    </source>
</evidence>
<evidence type="ECO:0000256" key="6">
    <source>
        <dbReference type="ARBA" id="ARBA00022490"/>
    </source>
</evidence>
<dbReference type="InterPro" id="IPR001645">
    <property type="entry name" value="Folylpolyglutamate_synth"/>
</dbReference>
<evidence type="ECO:0000256" key="12">
    <source>
        <dbReference type="ARBA" id="ARBA00022840"/>
    </source>
</evidence>
<feature type="binding site" evidence="19">
    <location>
        <position position="219"/>
    </location>
    <ligand>
        <name>Mg(2+)</name>
        <dbReference type="ChEBI" id="CHEBI:18420"/>
        <label>1</label>
    </ligand>
</feature>
<evidence type="ECO:0000256" key="3">
    <source>
        <dbReference type="ARBA" id="ARBA00004496"/>
    </source>
</evidence>
<dbReference type="OrthoDB" id="5212574at2759"/>
<keyword evidence="14" id="KW-0496">Mitochondrion</keyword>
<organism evidence="20 21">
    <name type="scientific">Lachnellula subtilissima</name>
    <dbReference type="NCBI Taxonomy" id="602034"/>
    <lineage>
        <taxon>Eukaryota</taxon>
        <taxon>Fungi</taxon>
        <taxon>Dikarya</taxon>
        <taxon>Ascomycota</taxon>
        <taxon>Pezizomycotina</taxon>
        <taxon>Leotiomycetes</taxon>
        <taxon>Helotiales</taxon>
        <taxon>Lachnaceae</taxon>
        <taxon>Lachnellula</taxon>
    </lineage>
</organism>
<comment type="catalytic activity">
    <reaction evidence="16 17">
        <text>(6S)-5,6,7,8-tetrahydrofolyl-(gamma-L-Glu)(n) + L-glutamate + ATP = (6S)-5,6,7,8-tetrahydrofolyl-(gamma-L-Glu)(n+1) + ADP + phosphate + H(+)</text>
        <dbReference type="Rhea" id="RHEA:10580"/>
        <dbReference type="Rhea" id="RHEA-COMP:14738"/>
        <dbReference type="Rhea" id="RHEA-COMP:14740"/>
        <dbReference type="ChEBI" id="CHEBI:15378"/>
        <dbReference type="ChEBI" id="CHEBI:29985"/>
        <dbReference type="ChEBI" id="CHEBI:30616"/>
        <dbReference type="ChEBI" id="CHEBI:43474"/>
        <dbReference type="ChEBI" id="CHEBI:141005"/>
        <dbReference type="ChEBI" id="CHEBI:456216"/>
        <dbReference type="EC" id="6.3.2.17"/>
    </reaction>
</comment>
<dbReference type="PANTHER" id="PTHR11136:SF5">
    <property type="entry name" value="FOLYLPOLYGLUTAMATE SYNTHASE, MITOCHONDRIAL"/>
    <property type="match status" value="1"/>
</dbReference>
<keyword evidence="13 19" id="KW-0460">Magnesium</keyword>
<evidence type="ECO:0000256" key="16">
    <source>
        <dbReference type="ARBA" id="ARBA00047493"/>
    </source>
</evidence>
<dbReference type="GO" id="GO:0006730">
    <property type="term" value="P:one-carbon metabolic process"/>
    <property type="evidence" value="ECO:0007669"/>
    <property type="project" value="UniProtKB-KW"/>
</dbReference>
<evidence type="ECO:0000256" key="2">
    <source>
        <dbReference type="ARBA" id="ARBA00004305"/>
    </source>
</evidence>
<comment type="caution">
    <text evidence="20">The sequence shown here is derived from an EMBL/GenBank/DDBJ whole genome shotgun (WGS) entry which is preliminary data.</text>
</comment>
<keyword evidence="12 18" id="KW-0067">ATP-binding</keyword>
<dbReference type="Proteomes" id="UP000462212">
    <property type="component" value="Unassembled WGS sequence"/>
</dbReference>
<comment type="similarity">
    <text evidence="5 17">Belongs to the folylpolyglutamate synthase family.</text>
</comment>
<evidence type="ECO:0000256" key="11">
    <source>
        <dbReference type="ARBA" id="ARBA00022792"/>
    </source>
</evidence>
<dbReference type="Gene3D" id="3.90.190.20">
    <property type="entry name" value="Mur ligase, C-terminal domain"/>
    <property type="match status" value="1"/>
</dbReference>
<dbReference type="InterPro" id="IPR018109">
    <property type="entry name" value="Folylpolyglutamate_synth_CS"/>
</dbReference>
<dbReference type="UniPathway" id="UPA00850"/>
<evidence type="ECO:0000256" key="15">
    <source>
        <dbReference type="ARBA" id="ARBA00023136"/>
    </source>
</evidence>
<keyword evidence="8 17" id="KW-0436">Ligase</keyword>
<keyword evidence="11" id="KW-0999">Mitochondrion inner membrane</keyword>
<protein>
    <recommendedName>
        <fullName evidence="17">Folylpolyglutamate synthase</fullName>
        <ecNumber evidence="17">6.3.2.17</ecNumber>
    </recommendedName>
    <alternativeName>
        <fullName evidence="17">Folylpoly-gamma-glutamate synthetase</fullName>
    </alternativeName>
    <alternativeName>
        <fullName evidence="17">Tetrahydrofolylpolyglutamate synthase</fullName>
    </alternativeName>
</protein>
<evidence type="ECO:0000256" key="18">
    <source>
        <dbReference type="PIRSR" id="PIRSR038895-1"/>
    </source>
</evidence>
<evidence type="ECO:0000256" key="17">
    <source>
        <dbReference type="PIRNR" id="PIRNR038895"/>
    </source>
</evidence>
<evidence type="ECO:0000256" key="7">
    <source>
        <dbReference type="ARBA" id="ARBA00022563"/>
    </source>
</evidence>
<dbReference type="GO" id="GO:0005829">
    <property type="term" value="C:cytosol"/>
    <property type="evidence" value="ECO:0007669"/>
    <property type="project" value="TreeGrafter"/>
</dbReference>
<evidence type="ECO:0000256" key="14">
    <source>
        <dbReference type="ARBA" id="ARBA00023128"/>
    </source>
</evidence>
<keyword evidence="7 17" id="KW-0554">One-carbon metabolism</keyword>
<dbReference type="EC" id="6.3.2.17" evidence="17"/>
<feature type="binding site" evidence="19">
    <location>
        <position position="189"/>
    </location>
    <ligand>
        <name>Mg(2+)</name>
        <dbReference type="ChEBI" id="CHEBI:18420"/>
        <label>1</label>
    </ligand>
</feature>
<dbReference type="GO" id="GO:0004326">
    <property type="term" value="F:tetrahydrofolylpolyglutamate synthase activity"/>
    <property type="evidence" value="ECO:0007669"/>
    <property type="project" value="UniProtKB-EC"/>
</dbReference>
<sequence>MKDSMPSPPTGRTYEDALAALQTLQSNRAIRTAIANAPQDIDPNRRAIPEMLEWARKAGYEAAELGNQSQRYIHVAGTNGKGSVCVMVENILLQYRRAEVGGSTEERVGKIGLYTSPHLITVRERIRIDGVSISESLFTRYFYELWDRFEAAASKNHGTGETRPGYFRYLTLLAIHAFRREGVKTAIMECGIGGEYDSTNILPANAVAVSAITRLGIDHTSMLGGTIEEIAWHKGGIMKEGVPVFTMDQPSEALGVLEKRAAEAGMELNVVHRLPVLETAGFNLGLLGDFQYDNASLATAVAGSYLRGIRATEGNPPNQELGNLATVLPQQFEHGLETVTWPGRCEIRKDGNIEWFLDGAHTIESIEAVGCWFRTKMDEAHLEEQPPTATMLIFNQDQRDGQALLQKLLLTMVSFEPPASDIREAKKLRPIKPIRYLQLFTYAAFCTNEPFTATNKGKDVNLKLQEGMAMLYQGLDGNALHMVYGSVEEAVRLAMRVSEGDERVLVLVTGSLHLVGGLLQVLKRGKEFLLEEPRDDEENLD</sequence>
<evidence type="ECO:0000256" key="9">
    <source>
        <dbReference type="ARBA" id="ARBA00022723"/>
    </source>
</evidence>
<evidence type="ECO:0000256" key="8">
    <source>
        <dbReference type="ARBA" id="ARBA00022598"/>
    </source>
</evidence>
<gene>
    <name evidence="20" type="primary">MET7</name>
    <name evidence="20" type="ORF">LSUB1_G003013</name>
</gene>
<dbReference type="InterPro" id="IPR023600">
    <property type="entry name" value="Folylpolyglutamate_synth_euk"/>
</dbReference>
<dbReference type="SUPFAM" id="SSF53244">
    <property type="entry name" value="MurD-like peptide ligases, peptide-binding domain"/>
    <property type="match status" value="1"/>
</dbReference>
<dbReference type="GO" id="GO:0005524">
    <property type="term" value="F:ATP binding"/>
    <property type="evidence" value="ECO:0007669"/>
    <property type="project" value="UniProtKB-KW"/>
</dbReference>
<reference evidence="20 21" key="1">
    <citation type="submission" date="2018-05" db="EMBL/GenBank/DDBJ databases">
        <title>Genome sequencing and assembly of the regulated plant pathogen Lachnellula willkommii and related sister species for the development of diagnostic species identification markers.</title>
        <authorList>
            <person name="Giroux E."/>
            <person name="Bilodeau G."/>
        </authorList>
    </citation>
    <scope>NUCLEOTIDE SEQUENCE [LARGE SCALE GENOMIC DNA]</scope>
    <source>
        <strain evidence="20 21">CBS 197.66</strain>
    </source>
</reference>
<dbReference type="PIRSF" id="PIRSF038895">
    <property type="entry name" value="FPGS"/>
    <property type="match status" value="1"/>
</dbReference>
<dbReference type="AlphaFoldDB" id="A0A8H8UED9"/>
<dbReference type="EMBL" id="QGMJ01000166">
    <property type="protein sequence ID" value="TVY40744.1"/>
    <property type="molecule type" value="Genomic_DNA"/>
</dbReference>
<evidence type="ECO:0000256" key="1">
    <source>
        <dbReference type="ARBA" id="ARBA00004273"/>
    </source>
</evidence>
<dbReference type="PANTHER" id="PTHR11136">
    <property type="entry name" value="FOLYLPOLYGLUTAMATE SYNTHASE-RELATED"/>
    <property type="match status" value="1"/>
</dbReference>
<dbReference type="GO" id="GO:0005743">
    <property type="term" value="C:mitochondrial inner membrane"/>
    <property type="evidence" value="ECO:0007669"/>
    <property type="project" value="UniProtKB-SubCell"/>
</dbReference>
<keyword evidence="9 19" id="KW-0479">Metal-binding</keyword>
<comment type="function">
    <text evidence="17">Catalyzes conversion of folates to polyglutamate derivatives allowing concentration of folate compounds in the cell and the intracellular retention of these cofactors, which are important substrates for most of the folate-dependent enzymes that are involved in one-carbon transfer reactions involved in purine, pyrimidine and amino acid synthesis.</text>
</comment>
<evidence type="ECO:0000256" key="4">
    <source>
        <dbReference type="ARBA" id="ARBA00005150"/>
    </source>
</evidence>
<feature type="binding site" evidence="18">
    <location>
        <position position="344"/>
    </location>
    <ligand>
        <name>ATP</name>
        <dbReference type="ChEBI" id="CHEBI:30616"/>
    </ligand>
</feature>
<comment type="subcellular location">
    <subcellularLocation>
        <location evidence="3">Cytoplasm</location>
    </subcellularLocation>
    <subcellularLocation>
        <location evidence="1">Mitochondrion inner membrane</location>
    </subcellularLocation>
    <subcellularLocation>
        <location evidence="2">Mitochondrion matrix</location>
    </subcellularLocation>
</comment>
<dbReference type="Gene3D" id="3.40.1190.10">
    <property type="entry name" value="Mur-like, catalytic domain"/>
    <property type="match status" value="1"/>
</dbReference>
<accession>A0A8H8UED9</accession>
<keyword evidence="6" id="KW-0963">Cytoplasm</keyword>
<dbReference type="GO" id="GO:0005759">
    <property type="term" value="C:mitochondrial matrix"/>
    <property type="evidence" value="ECO:0007669"/>
    <property type="project" value="UniProtKB-SubCell"/>
</dbReference>
<feature type="binding site" evidence="19">
    <location>
        <position position="116"/>
    </location>
    <ligand>
        <name>Mg(2+)</name>
        <dbReference type="ChEBI" id="CHEBI:18420"/>
        <label>1</label>
    </ligand>
</feature>
<evidence type="ECO:0000256" key="5">
    <source>
        <dbReference type="ARBA" id="ARBA00008276"/>
    </source>
</evidence>
<keyword evidence="21" id="KW-1185">Reference proteome</keyword>
<evidence type="ECO:0000256" key="10">
    <source>
        <dbReference type="ARBA" id="ARBA00022741"/>
    </source>
</evidence>